<dbReference type="AlphaFoldDB" id="A0A0B6Z8E8"/>
<evidence type="ECO:0000256" key="4">
    <source>
        <dbReference type="SAM" id="Phobius"/>
    </source>
</evidence>
<keyword evidence="4" id="KW-1133">Transmembrane helix</keyword>
<dbReference type="SUPFAM" id="SSF49854">
    <property type="entry name" value="Spermadhesin, CUB domain"/>
    <property type="match status" value="1"/>
</dbReference>
<feature type="region of interest" description="Disordered" evidence="3">
    <location>
        <begin position="198"/>
        <end position="248"/>
    </location>
</feature>
<evidence type="ECO:0000256" key="3">
    <source>
        <dbReference type="SAM" id="MobiDB-lite"/>
    </source>
</evidence>
<keyword evidence="1" id="KW-1015">Disulfide bond</keyword>
<sequence length="409" mass="46539">MKLTNMDQMFTLWMVLIVQIFISNCGVTAFQYTLYAAPEDKIVQSEHYPNTYPKDTNATWEWKVESGQWGVVFRDFELGSNDWLKIEDRRKRVIFTNNAPPVLSFITVGPQLIINFVSDGVSEFKTKGFDLLILYGSSERDVEIKIHDATKPEKASKEEESHPFIIIIIAALVVTSLVIIIVVLILVRKSRQDTKNASRNIFGVRRNSGISHSRRSRSDDEHPQHDPPLQQQQERRTERSVQRSNSQLNWMARAELTTTIQKAGCSPRPNAYAVSDANMGAGSSKVSETRNFQAVATSCVPSSLSARNYTTRSYEDSLHYSDTVDSLRHIPRTMRDSNDELQDYETQSYDNSYTNSTSMQCNVETSVKPHHGYENMGSNGWPGNLTQKAKQIFLSTLERHLRVEVQSTK</sequence>
<comment type="caution">
    <text evidence="2">Lacks conserved residue(s) required for the propagation of feature annotation.</text>
</comment>
<evidence type="ECO:0000313" key="6">
    <source>
        <dbReference type="EMBL" id="CEK64647.1"/>
    </source>
</evidence>
<organism evidence="6">
    <name type="scientific">Arion vulgaris</name>
    <dbReference type="NCBI Taxonomy" id="1028688"/>
    <lineage>
        <taxon>Eukaryota</taxon>
        <taxon>Metazoa</taxon>
        <taxon>Spiralia</taxon>
        <taxon>Lophotrochozoa</taxon>
        <taxon>Mollusca</taxon>
        <taxon>Gastropoda</taxon>
        <taxon>Heterobranchia</taxon>
        <taxon>Euthyneura</taxon>
        <taxon>Panpulmonata</taxon>
        <taxon>Eupulmonata</taxon>
        <taxon>Stylommatophora</taxon>
        <taxon>Helicina</taxon>
        <taxon>Arionoidea</taxon>
        <taxon>Arionidae</taxon>
        <taxon>Arion</taxon>
    </lineage>
</organism>
<dbReference type="Pfam" id="PF00431">
    <property type="entry name" value="CUB"/>
    <property type="match status" value="1"/>
</dbReference>
<keyword evidence="4" id="KW-0812">Transmembrane</keyword>
<reference evidence="6" key="1">
    <citation type="submission" date="2014-12" db="EMBL/GenBank/DDBJ databases">
        <title>Insight into the proteome of Arion vulgaris.</title>
        <authorList>
            <person name="Aradska J."/>
            <person name="Bulat T."/>
            <person name="Smidak R."/>
            <person name="Sarate P."/>
            <person name="Gangsoo J."/>
            <person name="Sialana F."/>
            <person name="Bilban M."/>
            <person name="Lubec G."/>
        </authorList>
    </citation>
    <scope>NUCLEOTIDE SEQUENCE</scope>
    <source>
        <tissue evidence="6">Skin</tissue>
    </source>
</reference>
<evidence type="ECO:0000259" key="5">
    <source>
        <dbReference type="PROSITE" id="PS01180"/>
    </source>
</evidence>
<gene>
    <name evidence="6" type="primary">ORF52420</name>
</gene>
<feature type="compositionally biased region" description="Basic and acidic residues" evidence="3">
    <location>
        <begin position="216"/>
        <end position="225"/>
    </location>
</feature>
<dbReference type="Gene3D" id="2.60.120.290">
    <property type="entry name" value="Spermadhesin, CUB domain"/>
    <property type="match status" value="1"/>
</dbReference>
<dbReference type="InterPro" id="IPR035914">
    <property type="entry name" value="Sperma_CUB_dom_sf"/>
</dbReference>
<keyword evidence="4" id="KW-0472">Membrane</keyword>
<dbReference type="CDD" id="cd00041">
    <property type="entry name" value="CUB"/>
    <property type="match status" value="1"/>
</dbReference>
<protein>
    <recommendedName>
        <fullName evidence="5">CUB domain-containing protein</fullName>
    </recommendedName>
</protein>
<feature type="domain" description="CUB" evidence="5">
    <location>
        <begin position="25"/>
        <end position="136"/>
    </location>
</feature>
<dbReference type="InterPro" id="IPR000859">
    <property type="entry name" value="CUB_dom"/>
</dbReference>
<evidence type="ECO:0000256" key="2">
    <source>
        <dbReference type="PROSITE-ProRule" id="PRU00059"/>
    </source>
</evidence>
<accession>A0A0B6Z8E8</accession>
<evidence type="ECO:0000256" key="1">
    <source>
        <dbReference type="ARBA" id="ARBA00023157"/>
    </source>
</evidence>
<proteinExistence type="predicted"/>
<name>A0A0B6Z8E8_9EUPU</name>
<dbReference type="PROSITE" id="PS01180">
    <property type="entry name" value="CUB"/>
    <property type="match status" value="1"/>
</dbReference>
<dbReference type="EMBL" id="HACG01017782">
    <property type="protein sequence ID" value="CEK64647.1"/>
    <property type="molecule type" value="Transcribed_RNA"/>
</dbReference>
<feature type="transmembrane region" description="Helical" evidence="4">
    <location>
        <begin position="164"/>
        <end position="187"/>
    </location>
</feature>